<keyword evidence="7 8" id="KW-0804">Transcription</keyword>
<dbReference type="InterPro" id="IPR000831">
    <property type="entry name" value="Trp_repress"/>
</dbReference>
<comment type="subcellular location">
    <subcellularLocation>
        <location evidence="1 8">Cytoplasm</location>
    </subcellularLocation>
</comment>
<evidence type="ECO:0000256" key="5">
    <source>
        <dbReference type="ARBA" id="ARBA00023015"/>
    </source>
</evidence>
<dbReference type="NCBIfam" id="TIGR01321">
    <property type="entry name" value="TrpR"/>
    <property type="match status" value="1"/>
</dbReference>
<feature type="DNA-binding region" evidence="8">
    <location>
        <begin position="55"/>
        <end position="78"/>
    </location>
</feature>
<reference evidence="9 10" key="1">
    <citation type="submission" date="2021-02" db="EMBL/GenBank/DDBJ databases">
        <authorList>
            <person name="Park J.-S."/>
        </authorList>
    </citation>
    <scope>NUCLEOTIDE SEQUENCE [LARGE SCALE GENOMIC DNA]</scope>
    <source>
        <strain evidence="9 10">188UL20-2</strain>
    </source>
</reference>
<dbReference type="SUPFAM" id="SSF48295">
    <property type="entry name" value="TrpR-like"/>
    <property type="match status" value="1"/>
</dbReference>
<organism evidence="9 10">
    <name type="scientific">Vibrio ulleungensis</name>
    <dbReference type="NCBI Taxonomy" id="2807619"/>
    <lineage>
        <taxon>Bacteria</taxon>
        <taxon>Pseudomonadati</taxon>
        <taxon>Pseudomonadota</taxon>
        <taxon>Gammaproteobacteria</taxon>
        <taxon>Vibrionales</taxon>
        <taxon>Vibrionaceae</taxon>
        <taxon>Vibrio</taxon>
    </lineage>
</organism>
<dbReference type="EMBL" id="JAFEUM010000005">
    <property type="protein sequence ID" value="MBM7037556.1"/>
    <property type="molecule type" value="Genomic_DNA"/>
</dbReference>
<dbReference type="InterPro" id="IPR010921">
    <property type="entry name" value="Trp_repressor/repl_initiator"/>
</dbReference>
<dbReference type="HAMAP" id="MF_00475">
    <property type="entry name" value="Trp_repressor"/>
    <property type="match status" value="1"/>
</dbReference>
<comment type="subunit">
    <text evidence="8">Homodimer.</text>
</comment>
<keyword evidence="6 8" id="KW-0238">DNA-binding</keyword>
<proteinExistence type="inferred from homology"/>
<protein>
    <recommendedName>
        <fullName evidence="8">Trp operon repressor homolog</fullName>
    </recommendedName>
</protein>
<keyword evidence="4 8" id="KW-0678">Repressor</keyword>
<dbReference type="PANTHER" id="PTHR38025:SF1">
    <property type="entry name" value="TRP OPERON REPRESSOR"/>
    <property type="match status" value="1"/>
</dbReference>
<dbReference type="InterPro" id="IPR013335">
    <property type="entry name" value="Trp_repress_bac"/>
</dbReference>
<keyword evidence="5 8" id="KW-0805">Transcription regulation</keyword>
<comment type="similarity">
    <text evidence="2 8">Belongs to the TrpR family.</text>
</comment>
<evidence type="ECO:0000256" key="4">
    <source>
        <dbReference type="ARBA" id="ARBA00022491"/>
    </source>
</evidence>
<evidence type="ECO:0000256" key="8">
    <source>
        <dbReference type="HAMAP-Rule" id="MF_00475"/>
    </source>
</evidence>
<dbReference type="InterPro" id="IPR038116">
    <property type="entry name" value="TrpR-like_sf"/>
</dbReference>
<dbReference type="PANTHER" id="PTHR38025">
    <property type="entry name" value="TRP OPERON REPRESSOR"/>
    <property type="match status" value="1"/>
</dbReference>
<dbReference type="Pfam" id="PF01371">
    <property type="entry name" value="Trp_repressor"/>
    <property type="match status" value="1"/>
</dbReference>
<dbReference type="RefSeq" id="WP_084889226.1">
    <property type="nucleotide sequence ID" value="NZ_JAFEUM010000005.1"/>
</dbReference>
<evidence type="ECO:0000256" key="1">
    <source>
        <dbReference type="ARBA" id="ARBA00004496"/>
    </source>
</evidence>
<dbReference type="Gene3D" id="1.10.1270.10">
    <property type="entry name" value="TrpR-like"/>
    <property type="match status" value="1"/>
</dbReference>
<dbReference type="Proteomes" id="UP000809621">
    <property type="component" value="Unassembled WGS sequence"/>
</dbReference>
<evidence type="ECO:0000313" key="9">
    <source>
        <dbReference type="EMBL" id="MBM7037556.1"/>
    </source>
</evidence>
<sequence>MESNEWHALVERLSQAAHKGELNDLLQFLLTADEREALLVRAKIFDGLLLKSQSQRQLSQDIGVGIATITRGSKELQKHDQAELARLQQFLDGLFEQP</sequence>
<evidence type="ECO:0000256" key="2">
    <source>
        <dbReference type="ARBA" id="ARBA00007027"/>
    </source>
</evidence>
<evidence type="ECO:0000256" key="3">
    <source>
        <dbReference type="ARBA" id="ARBA00022490"/>
    </source>
</evidence>
<gene>
    <name evidence="8 9" type="primary">trpR</name>
    <name evidence="9" type="ORF">JQC93_14165</name>
</gene>
<name>A0ABS2HKB6_9VIBR</name>
<comment type="function">
    <text evidence="8">This protein is an aporepressor. When complexed with L-tryptophan it binds the operator region of the trp operon and prevents the initiation of transcription.</text>
</comment>
<dbReference type="PIRSF" id="PIRSF003196">
    <property type="entry name" value="Trp_repressor"/>
    <property type="match status" value="1"/>
</dbReference>
<keyword evidence="3 8" id="KW-0963">Cytoplasm</keyword>
<evidence type="ECO:0000256" key="7">
    <source>
        <dbReference type="ARBA" id="ARBA00023163"/>
    </source>
</evidence>
<accession>A0ABS2HKB6</accession>
<evidence type="ECO:0000256" key="6">
    <source>
        <dbReference type="ARBA" id="ARBA00023125"/>
    </source>
</evidence>
<comment type="caution">
    <text evidence="9">The sequence shown here is derived from an EMBL/GenBank/DDBJ whole genome shotgun (WGS) entry which is preliminary data.</text>
</comment>
<keyword evidence="10" id="KW-1185">Reference proteome</keyword>
<evidence type="ECO:0000313" key="10">
    <source>
        <dbReference type="Proteomes" id="UP000809621"/>
    </source>
</evidence>